<protein>
    <submittedName>
        <fullName evidence="2">Uncharacterized protein</fullName>
    </submittedName>
</protein>
<proteinExistence type="predicted"/>
<accession>X1RNL7</accession>
<dbReference type="AlphaFoldDB" id="X1RNL7"/>
<dbReference type="EMBL" id="BARW01000198">
    <property type="protein sequence ID" value="GAI60878.1"/>
    <property type="molecule type" value="Genomic_DNA"/>
</dbReference>
<dbReference type="EMBL" id="BARW01000034">
    <property type="protein sequence ID" value="GAI68551.1"/>
    <property type="molecule type" value="Genomic_DNA"/>
</dbReference>
<gene>
    <name evidence="2" type="ORF">S12H4_00350</name>
    <name evidence="1" type="ORF">S12H4_01109</name>
</gene>
<organism evidence="2">
    <name type="scientific">marine sediment metagenome</name>
    <dbReference type="NCBI Taxonomy" id="412755"/>
    <lineage>
        <taxon>unclassified sequences</taxon>
        <taxon>metagenomes</taxon>
        <taxon>ecological metagenomes</taxon>
    </lineage>
</organism>
<reference evidence="2" key="1">
    <citation type="journal article" date="2014" name="Front. Microbiol.">
        <title>High frequency of phylogenetically diverse reductive dehalogenase-homologous genes in deep subseafloor sedimentary metagenomes.</title>
        <authorList>
            <person name="Kawai M."/>
            <person name="Futagami T."/>
            <person name="Toyoda A."/>
            <person name="Takaki Y."/>
            <person name="Nishi S."/>
            <person name="Hori S."/>
            <person name="Arai W."/>
            <person name="Tsubouchi T."/>
            <person name="Morono Y."/>
            <person name="Uchiyama I."/>
            <person name="Ito T."/>
            <person name="Fujiyama A."/>
            <person name="Inagaki F."/>
            <person name="Takami H."/>
        </authorList>
    </citation>
    <scope>NUCLEOTIDE SEQUENCE</scope>
    <source>
        <strain evidence="2">Expedition CK06-06</strain>
    </source>
</reference>
<evidence type="ECO:0000313" key="1">
    <source>
        <dbReference type="EMBL" id="GAI60878.1"/>
    </source>
</evidence>
<sequence length="77" mass="8870">MASDKELIAEIKKTLTKIANNNPSWKLVLGRETLSATEVIQRLGNDRKLRKFVVTHYVGLAVEMEKRGREKRFGEEK</sequence>
<name>X1RNL7_9ZZZZ</name>
<evidence type="ECO:0000313" key="2">
    <source>
        <dbReference type="EMBL" id="GAI68551.1"/>
    </source>
</evidence>
<comment type="caution">
    <text evidence="2">The sequence shown here is derived from an EMBL/GenBank/DDBJ whole genome shotgun (WGS) entry which is preliminary data.</text>
</comment>